<dbReference type="InterPro" id="IPR014001">
    <property type="entry name" value="Helicase_ATP-bd"/>
</dbReference>
<dbReference type="SMART" id="SM00490">
    <property type="entry name" value="HELICc"/>
    <property type="match status" value="1"/>
</dbReference>
<dbReference type="Proteomes" id="UP001267290">
    <property type="component" value="Unassembled WGS sequence"/>
</dbReference>
<dbReference type="PROSITE" id="PS51194">
    <property type="entry name" value="HELICASE_CTER"/>
    <property type="match status" value="1"/>
</dbReference>
<keyword evidence="5" id="KW-1185">Reference proteome</keyword>
<comment type="caution">
    <text evidence="4">The sequence shown here is derived from an EMBL/GenBank/DDBJ whole genome shotgun (WGS) entry which is preliminary data.</text>
</comment>
<keyword evidence="4" id="KW-0547">Nucleotide-binding</keyword>
<dbReference type="SUPFAM" id="SSF52540">
    <property type="entry name" value="P-loop containing nucleoside triphosphate hydrolases"/>
    <property type="match status" value="2"/>
</dbReference>
<dbReference type="Pfam" id="PF00176">
    <property type="entry name" value="SNF2-rel_dom"/>
    <property type="match status" value="1"/>
</dbReference>
<keyword evidence="4" id="KW-0067">ATP-binding</keyword>
<dbReference type="InterPro" id="IPR038718">
    <property type="entry name" value="SNF2-like_sf"/>
</dbReference>
<dbReference type="Gene3D" id="3.40.50.300">
    <property type="entry name" value="P-loop containing nucleotide triphosphate hydrolases"/>
    <property type="match status" value="1"/>
</dbReference>
<evidence type="ECO:0000256" key="1">
    <source>
        <dbReference type="ARBA" id="ARBA00022801"/>
    </source>
</evidence>
<dbReference type="RefSeq" id="WP_310499745.1">
    <property type="nucleotide sequence ID" value="NZ_JAVDSB010000005.1"/>
</dbReference>
<dbReference type="CDD" id="cd18012">
    <property type="entry name" value="DEXQc_arch_SWI2_SNF2"/>
    <property type="match status" value="1"/>
</dbReference>
<dbReference type="InterPro" id="IPR049730">
    <property type="entry name" value="SNF2/RAD54-like_C"/>
</dbReference>
<reference evidence="4 5" key="1">
    <citation type="submission" date="2023-07" db="EMBL/GenBank/DDBJ databases">
        <title>Sorghum-associated microbial communities from plants grown in Nebraska, USA.</title>
        <authorList>
            <person name="Schachtman D."/>
        </authorList>
    </citation>
    <scope>NUCLEOTIDE SEQUENCE [LARGE SCALE GENOMIC DNA]</scope>
    <source>
        <strain evidence="4 5">CC258</strain>
    </source>
</reference>
<feature type="domain" description="Helicase ATP-binding" evidence="2">
    <location>
        <begin position="512"/>
        <end position="678"/>
    </location>
</feature>
<dbReference type="PROSITE" id="PS51192">
    <property type="entry name" value="HELICASE_ATP_BIND_1"/>
    <property type="match status" value="1"/>
</dbReference>
<gene>
    <name evidence="4" type="ORF">J2736_003399</name>
</gene>
<dbReference type="Gene3D" id="1.20.120.850">
    <property type="entry name" value="SWI2/SNF2 ATPases, N-terminal domain"/>
    <property type="match status" value="1"/>
</dbReference>
<dbReference type="CDD" id="cd18793">
    <property type="entry name" value="SF2_C_SNF"/>
    <property type="match status" value="1"/>
</dbReference>
<dbReference type="InterPro" id="IPR001650">
    <property type="entry name" value="Helicase_C-like"/>
</dbReference>
<dbReference type="Pfam" id="PF00271">
    <property type="entry name" value="Helicase_C"/>
    <property type="match status" value="1"/>
</dbReference>
<dbReference type="Pfam" id="PF12419">
    <property type="entry name" value="DUF3670"/>
    <property type="match status" value="1"/>
</dbReference>
<dbReference type="SMART" id="SM00487">
    <property type="entry name" value="DEXDc"/>
    <property type="match status" value="1"/>
</dbReference>
<dbReference type="PANTHER" id="PTHR10799">
    <property type="entry name" value="SNF2/RAD54 HELICASE FAMILY"/>
    <property type="match status" value="1"/>
</dbReference>
<protein>
    <submittedName>
        <fullName evidence="4">SNF2 family DNA or RNA helicase</fullName>
    </submittedName>
</protein>
<dbReference type="EMBL" id="JAVDSB010000005">
    <property type="protein sequence ID" value="MDR6552197.1"/>
    <property type="molecule type" value="Genomic_DNA"/>
</dbReference>
<evidence type="ECO:0000259" key="3">
    <source>
        <dbReference type="PROSITE" id="PS51194"/>
    </source>
</evidence>
<dbReference type="InterPro" id="IPR022138">
    <property type="entry name" value="DUF3670"/>
</dbReference>
<accession>A0ABU1NYW4</accession>
<feature type="domain" description="Helicase C-terminal" evidence="3">
    <location>
        <begin position="821"/>
        <end position="985"/>
    </location>
</feature>
<keyword evidence="4" id="KW-0347">Helicase</keyword>
<sequence length="1002" mass="113271">MIALSPIYMRMQRLPSGSFALYGETEDANEVPGYMLRKLLFAWHERSFYGTQLEVTRISYGDAIVLSPAMALDYMRAPGMLLHSRLSWEEGIIELQKGAAILGEALDAGWYVPSYELWLEGINGWKLRLPEGQVDRLKELSAGAFPESFWQRWFSLVVNEMLETDPDFRLSHVWNGLAQGNSLLRVNDQGFEALQSEAAWMQEADWLFAIGWTQDDGAYRICVQLVEPYAETYVDGTTKAKDNAADWRLRFIAQDRRDANRFVEFSSTGNVLVGDVPLDWKTDIADKLQEQIKRVLRMLPWLESAYQPGKIIEQLSDDEAWTFLTESSMQLVAAGISVFLPSWWEEIQKMNRPQLKAKIKSSVGSTRKAMFGMDQIVQFDWRIALGGVDLTEEEFRQMALAKKRLIYIRGKWVQLDPAHLEQIRDAMKQVERKKGLSFRDVLEMHLMEDEEERGMAGAEKGKAVAIKVELNTHLRGLMKQLGQTKTIPLVGKIEDLRAELRPYQVHGVSWLLFLRSLGLGGCLADDMGLGKTIQFIGYLLRVRDGKEGEPRLKPSLLICPTSVLGNWQKELARFAPSLQVHLHYGAQRAKGEAFEASLGKADLVITSYTLAQLDEEELSSVTWDTLCLDEAQNIKNAYTKQSQAIRKLEAGQRIALTGTPVENRLTELWSIFDFVNPGYLGTLTHFNRQYVGPIEKNGDGAKELTARVQRLVRPFLLRRLKKDPAIQLDLPDKYEGKTYVRLTTEQGALYENVVQTLMERIEDSSGIEKKGLILTSLMKLKQICDHPGLFLKEIGGAGASPVAKAGRGAFAAAEMRARSAKLERLVEMIDELRSEGGSCLIFTQFVEMGHLLQATLAQALGEPVQFLHGGVSAAKRDAMIARFQDATLPAEERCHIFILSLKAGGTGLNLTAANHVFHYDRWWNPAVENQATDRAFRIGQTRSVQVHKFVTLGTLEERIDEMIERKQGLSDQIVGTGENWVTEMSASELRELFALRREWMER</sequence>
<keyword evidence="1" id="KW-0378">Hydrolase</keyword>
<name>A0ABU1NYW4_9BACL</name>
<proteinExistence type="predicted"/>
<dbReference type="Gene3D" id="3.40.50.10810">
    <property type="entry name" value="Tandem AAA-ATPase domain"/>
    <property type="match status" value="1"/>
</dbReference>
<evidence type="ECO:0000313" key="5">
    <source>
        <dbReference type="Proteomes" id="UP001267290"/>
    </source>
</evidence>
<dbReference type="InterPro" id="IPR027417">
    <property type="entry name" value="P-loop_NTPase"/>
</dbReference>
<dbReference type="GO" id="GO:0004386">
    <property type="term" value="F:helicase activity"/>
    <property type="evidence" value="ECO:0007669"/>
    <property type="project" value="UniProtKB-KW"/>
</dbReference>
<organism evidence="4 5">
    <name type="scientific">Paenibacillus qinlingensis</name>
    <dbReference type="NCBI Taxonomy" id="1837343"/>
    <lineage>
        <taxon>Bacteria</taxon>
        <taxon>Bacillati</taxon>
        <taxon>Bacillota</taxon>
        <taxon>Bacilli</taxon>
        <taxon>Bacillales</taxon>
        <taxon>Paenibacillaceae</taxon>
        <taxon>Paenibacillus</taxon>
    </lineage>
</organism>
<dbReference type="InterPro" id="IPR000330">
    <property type="entry name" value="SNF2_N"/>
</dbReference>
<evidence type="ECO:0000313" key="4">
    <source>
        <dbReference type="EMBL" id="MDR6552197.1"/>
    </source>
</evidence>
<evidence type="ECO:0000259" key="2">
    <source>
        <dbReference type="PROSITE" id="PS51192"/>
    </source>
</evidence>